<sequence length="57" mass="6665">MNLRENQLSARSVIPVALALPINRGPVDLRVQEERERRRREAEYEASLKDPSVQFFL</sequence>
<protein>
    <submittedName>
        <fullName evidence="1">Uncharacterized protein</fullName>
    </submittedName>
</protein>
<proteinExistence type="predicted"/>
<gene>
    <name evidence="1" type="ORF">DB30_02927</name>
</gene>
<dbReference type="EMBL" id="JMCC02000021">
    <property type="protein sequence ID" value="KIG17652.1"/>
    <property type="molecule type" value="Genomic_DNA"/>
</dbReference>
<comment type="caution">
    <text evidence="1">The sequence shown here is derived from an EMBL/GenBank/DDBJ whole genome shotgun (WGS) entry which is preliminary data.</text>
</comment>
<accession>A0A0C2DD75</accession>
<name>A0A0C2DD75_9BACT</name>
<organism evidence="1 2">
    <name type="scientific">Enhygromyxa salina</name>
    <dbReference type="NCBI Taxonomy" id="215803"/>
    <lineage>
        <taxon>Bacteria</taxon>
        <taxon>Pseudomonadati</taxon>
        <taxon>Myxococcota</taxon>
        <taxon>Polyangia</taxon>
        <taxon>Nannocystales</taxon>
        <taxon>Nannocystaceae</taxon>
        <taxon>Enhygromyxa</taxon>
    </lineage>
</organism>
<dbReference type="RefSeq" id="WP_153258264.1">
    <property type="nucleotide sequence ID" value="NZ_JMCC02000021.1"/>
</dbReference>
<evidence type="ECO:0000313" key="1">
    <source>
        <dbReference type="EMBL" id="KIG17652.1"/>
    </source>
</evidence>
<evidence type="ECO:0000313" key="2">
    <source>
        <dbReference type="Proteomes" id="UP000031599"/>
    </source>
</evidence>
<reference evidence="1 2" key="1">
    <citation type="submission" date="2014-12" db="EMBL/GenBank/DDBJ databases">
        <title>Genome assembly of Enhygromyxa salina DSM 15201.</title>
        <authorList>
            <person name="Sharma G."/>
            <person name="Subramanian S."/>
        </authorList>
    </citation>
    <scope>NUCLEOTIDE SEQUENCE [LARGE SCALE GENOMIC DNA]</scope>
    <source>
        <strain evidence="1 2">DSM 15201</strain>
    </source>
</reference>
<dbReference type="AlphaFoldDB" id="A0A0C2DD75"/>
<dbReference type="Proteomes" id="UP000031599">
    <property type="component" value="Unassembled WGS sequence"/>
</dbReference>